<dbReference type="AlphaFoldDB" id="A0A1Y0YBI9"/>
<accession>A0A1Y0YBI9</accession>
<proteinExistence type="predicted"/>
<dbReference type="InterPro" id="IPR050678">
    <property type="entry name" value="DNA_Partitioning_ATPase"/>
</dbReference>
<gene>
    <name evidence="1" type="ORF">S1001342_03196</name>
</gene>
<dbReference type="PIRSF" id="PIRSF009320">
    <property type="entry name" value="Nuc_binding_HP_1000"/>
    <property type="match status" value="1"/>
</dbReference>
<evidence type="ECO:0000313" key="2">
    <source>
        <dbReference type="Proteomes" id="UP000196205"/>
    </source>
</evidence>
<dbReference type="Gene3D" id="3.40.50.300">
    <property type="entry name" value="P-loop containing nucleotide triphosphate hydrolases"/>
    <property type="match status" value="1"/>
</dbReference>
<organism evidence="1 2">
    <name type="scientific">Acetobacter pasteurianus subsp. pasteurianus</name>
    <dbReference type="NCBI Taxonomy" id="481145"/>
    <lineage>
        <taxon>Bacteria</taxon>
        <taxon>Pseudomonadati</taxon>
        <taxon>Pseudomonadota</taxon>
        <taxon>Alphaproteobacteria</taxon>
        <taxon>Acetobacterales</taxon>
        <taxon>Acetobacteraceae</taxon>
        <taxon>Acetobacter</taxon>
    </lineage>
</organism>
<keyword evidence="1" id="KW-0614">Plasmid</keyword>
<geneLocation type="plasmid" evidence="2">
    <name>pap1342-5</name>
</geneLocation>
<sequence>MKQVIVIANRKGGTSKSTLTQVMAQVLAKGGKEVTIIDADPNKPQVRWKKGTSDLDIKVVGDVDEDNIVSTINGIKSGYVLVDLEGVGSLLTSRAIMKSNLVIIPVQASALDTTEAGKTVRLIQKEEEILERAIPYKIILTRTNPAIRSKIEKKILDDLNELNLPVLKNQLNERSAFKSIFVDRVSLYELDRTKVNGVEKAIQNAENVTNEIFGE</sequence>
<reference evidence="1 2" key="1">
    <citation type="submission" date="2017-05" db="EMBL/GenBank/DDBJ databases">
        <title>Genome sequence of Acetobacter pasteurianus subsp. pasteurianus strain SRCM101342.</title>
        <authorList>
            <person name="Cho S.H."/>
        </authorList>
    </citation>
    <scope>NUCLEOTIDE SEQUENCE [LARGE SCALE GENOMIC DNA]</scope>
    <source>
        <strain evidence="1 2">SRCM101342</strain>
        <plasmid evidence="2">pap1342-5</plasmid>
    </source>
</reference>
<dbReference type="EMBL" id="CP021514">
    <property type="protein sequence ID" value="ARW49486.1"/>
    <property type="molecule type" value="Genomic_DNA"/>
</dbReference>
<dbReference type="InterPro" id="IPR009744">
    <property type="entry name" value="VirC1"/>
</dbReference>
<dbReference type="Pfam" id="PF07015">
    <property type="entry name" value="VirC1"/>
    <property type="match status" value="1"/>
</dbReference>
<protein>
    <submittedName>
        <fullName evidence="1">Protein ParA</fullName>
    </submittedName>
</protein>
<dbReference type="InterPro" id="IPR027417">
    <property type="entry name" value="P-loop_NTPase"/>
</dbReference>
<evidence type="ECO:0000313" key="1">
    <source>
        <dbReference type="EMBL" id="ARW49486.1"/>
    </source>
</evidence>
<name>A0A1Y0YBI9_ACEPA</name>
<dbReference type="RefSeq" id="WP_087652367.1">
    <property type="nucleotide sequence ID" value="NZ_CP021514.1"/>
</dbReference>
<dbReference type="Proteomes" id="UP000196205">
    <property type="component" value="Plasmid pAP1342-5"/>
</dbReference>
<dbReference type="PANTHER" id="PTHR13696">
    <property type="entry name" value="P-LOOP CONTAINING NUCLEOSIDE TRIPHOSPHATE HYDROLASE"/>
    <property type="match status" value="1"/>
</dbReference>
<dbReference type="OrthoDB" id="113462at2"/>
<dbReference type="SUPFAM" id="SSF52540">
    <property type="entry name" value="P-loop containing nucleoside triphosphate hydrolases"/>
    <property type="match status" value="1"/>
</dbReference>
<dbReference type="PANTHER" id="PTHR13696:SF96">
    <property type="entry name" value="COBQ_COBB_MIND_PARA NUCLEOTIDE BINDING DOMAIN-CONTAINING PROTEIN"/>
    <property type="match status" value="1"/>
</dbReference>
<dbReference type="CDD" id="cd02042">
    <property type="entry name" value="ParAB_family"/>
    <property type="match status" value="1"/>
</dbReference>